<feature type="region of interest" description="Disordered" evidence="1">
    <location>
        <begin position="1"/>
        <end position="23"/>
    </location>
</feature>
<dbReference type="Proteomes" id="UP001597083">
    <property type="component" value="Unassembled WGS sequence"/>
</dbReference>
<dbReference type="InterPro" id="IPR007278">
    <property type="entry name" value="DUF397"/>
</dbReference>
<gene>
    <name evidence="3" type="ORF">ACFQ07_02330</name>
</gene>
<evidence type="ECO:0000259" key="2">
    <source>
        <dbReference type="Pfam" id="PF04149"/>
    </source>
</evidence>
<accession>A0ABW3C9C4</accession>
<reference evidence="4" key="1">
    <citation type="journal article" date="2019" name="Int. J. Syst. Evol. Microbiol.">
        <title>The Global Catalogue of Microorganisms (GCM) 10K type strain sequencing project: providing services to taxonomists for standard genome sequencing and annotation.</title>
        <authorList>
            <consortium name="The Broad Institute Genomics Platform"/>
            <consortium name="The Broad Institute Genome Sequencing Center for Infectious Disease"/>
            <person name="Wu L."/>
            <person name="Ma J."/>
        </authorList>
    </citation>
    <scope>NUCLEOTIDE SEQUENCE [LARGE SCALE GENOMIC DNA]</scope>
    <source>
        <strain evidence="4">JCM 31696</strain>
    </source>
</reference>
<evidence type="ECO:0000313" key="3">
    <source>
        <dbReference type="EMBL" id="MFD0851045.1"/>
    </source>
</evidence>
<organism evidence="3 4">
    <name type="scientific">Actinomadura adrarensis</name>
    <dbReference type="NCBI Taxonomy" id="1819600"/>
    <lineage>
        <taxon>Bacteria</taxon>
        <taxon>Bacillati</taxon>
        <taxon>Actinomycetota</taxon>
        <taxon>Actinomycetes</taxon>
        <taxon>Streptosporangiales</taxon>
        <taxon>Thermomonosporaceae</taxon>
        <taxon>Actinomadura</taxon>
    </lineage>
</organism>
<keyword evidence="4" id="KW-1185">Reference proteome</keyword>
<dbReference type="EMBL" id="JBHTIR010000237">
    <property type="protein sequence ID" value="MFD0851045.1"/>
    <property type="molecule type" value="Genomic_DNA"/>
</dbReference>
<protein>
    <submittedName>
        <fullName evidence="3">DUF397 domain-containing protein</fullName>
    </submittedName>
</protein>
<feature type="domain" description="DUF397" evidence="2">
    <location>
        <begin position="10"/>
        <end position="62"/>
    </location>
</feature>
<comment type="caution">
    <text evidence="3">The sequence shown here is derived from an EMBL/GenBank/DDBJ whole genome shotgun (WGS) entry which is preliminary data.</text>
</comment>
<name>A0ABW3C9C4_9ACTN</name>
<proteinExistence type="predicted"/>
<sequence>MDSQSHSDFAWRRSTHSGEDSSHCVEVAAVGQTVATRDSKDPEGPVLCLTAPAWADLLGKVRSGALDLG</sequence>
<evidence type="ECO:0000313" key="4">
    <source>
        <dbReference type="Proteomes" id="UP001597083"/>
    </source>
</evidence>
<evidence type="ECO:0000256" key="1">
    <source>
        <dbReference type="SAM" id="MobiDB-lite"/>
    </source>
</evidence>
<dbReference type="Pfam" id="PF04149">
    <property type="entry name" value="DUF397"/>
    <property type="match status" value="1"/>
</dbReference>